<dbReference type="InterPro" id="IPR017871">
    <property type="entry name" value="ABC_transporter-like_CS"/>
</dbReference>
<evidence type="ECO:0000256" key="1">
    <source>
        <dbReference type="ARBA" id="ARBA00022741"/>
    </source>
</evidence>
<dbReference type="PROSITE" id="PS00211">
    <property type="entry name" value="ABC_TRANSPORTER_1"/>
    <property type="match status" value="1"/>
</dbReference>
<dbReference type="PROSITE" id="PS50893">
    <property type="entry name" value="ABC_TRANSPORTER_2"/>
    <property type="match status" value="1"/>
</dbReference>
<dbReference type="KEGG" id="lab:LA76x_4137"/>
<evidence type="ECO:0000313" key="4">
    <source>
        <dbReference type="EMBL" id="ALN82253.1"/>
    </source>
</evidence>
<dbReference type="Pfam" id="PF00005">
    <property type="entry name" value="ABC_tran"/>
    <property type="match status" value="1"/>
</dbReference>
<dbReference type="PANTHER" id="PTHR43514:SF4">
    <property type="entry name" value="ABC TRANSPORTER I FAMILY MEMBER 10"/>
    <property type="match status" value="1"/>
</dbReference>
<accession>A0A0S2FFE0</accession>
<dbReference type="STRING" id="84531.LA76x_4137"/>
<dbReference type="InterPro" id="IPR003593">
    <property type="entry name" value="AAA+_ATPase"/>
</dbReference>
<dbReference type="EMBL" id="CP011129">
    <property type="protein sequence ID" value="ALN82253.1"/>
    <property type="molecule type" value="Genomic_DNA"/>
</dbReference>
<dbReference type="Proteomes" id="UP000060787">
    <property type="component" value="Chromosome"/>
</dbReference>
<dbReference type="InterPro" id="IPR003439">
    <property type="entry name" value="ABC_transporter-like_ATP-bd"/>
</dbReference>
<dbReference type="GO" id="GO:0016887">
    <property type="term" value="F:ATP hydrolysis activity"/>
    <property type="evidence" value="ECO:0007669"/>
    <property type="project" value="InterPro"/>
</dbReference>
<dbReference type="eggNOG" id="COG4148">
    <property type="taxonomic scope" value="Bacteria"/>
</dbReference>
<reference evidence="4 5" key="1">
    <citation type="journal article" date="2015" name="BMC Genomics">
        <title>Comparative genomics and metabolic profiling of the genus Lysobacter.</title>
        <authorList>
            <person name="de Bruijn I."/>
            <person name="Cheng X."/>
            <person name="de Jager V."/>
            <person name="Exposito R.G."/>
            <person name="Watrous J."/>
            <person name="Patel N."/>
            <person name="Postma J."/>
            <person name="Dorrestein P.C."/>
            <person name="Kobayashi D."/>
            <person name="Raaijmakers J.M."/>
        </authorList>
    </citation>
    <scope>NUCLEOTIDE SEQUENCE [LARGE SCALE GENOMIC DNA]</scope>
    <source>
        <strain evidence="4 5">76</strain>
    </source>
</reference>
<keyword evidence="5" id="KW-1185">Reference proteome</keyword>
<feature type="domain" description="ABC transporter" evidence="3">
    <location>
        <begin position="15"/>
        <end position="226"/>
    </location>
</feature>
<protein>
    <submittedName>
        <fullName evidence="4">ABC transporter family protein</fullName>
    </submittedName>
</protein>
<evidence type="ECO:0000256" key="2">
    <source>
        <dbReference type="ARBA" id="ARBA00022840"/>
    </source>
</evidence>
<keyword evidence="1" id="KW-0547">Nucleotide-binding</keyword>
<gene>
    <name evidence="4" type="ORF">LA76x_4137</name>
</gene>
<dbReference type="SMART" id="SM00382">
    <property type="entry name" value="AAA"/>
    <property type="match status" value="1"/>
</dbReference>
<dbReference type="InterPro" id="IPR050334">
    <property type="entry name" value="Molybdenum_import_ModC"/>
</dbReference>
<evidence type="ECO:0000259" key="3">
    <source>
        <dbReference type="PROSITE" id="PS50893"/>
    </source>
</evidence>
<dbReference type="InterPro" id="IPR027417">
    <property type="entry name" value="P-loop_NTPase"/>
</dbReference>
<organism evidence="4 5">
    <name type="scientific">Lysobacter antibioticus</name>
    <dbReference type="NCBI Taxonomy" id="84531"/>
    <lineage>
        <taxon>Bacteria</taxon>
        <taxon>Pseudomonadati</taxon>
        <taxon>Pseudomonadota</taxon>
        <taxon>Gammaproteobacteria</taxon>
        <taxon>Lysobacterales</taxon>
        <taxon>Lysobacteraceae</taxon>
        <taxon>Lysobacter</taxon>
    </lineage>
</organism>
<dbReference type="Gene3D" id="3.40.50.300">
    <property type="entry name" value="P-loop containing nucleotide triphosphate hydrolases"/>
    <property type="match status" value="1"/>
</dbReference>
<evidence type="ECO:0000313" key="5">
    <source>
        <dbReference type="Proteomes" id="UP000060787"/>
    </source>
</evidence>
<dbReference type="AlphaFoldDB" id="A0A0S2FFE0"/>
<dbReference type="GO" id="GO:0005524">
    <property type="term" value="F:ATP binding"/>
    <property type="evidence" value="ECO:0007669"/>
    <property type="project" value="UniProtKB-KW"/>
</dbReference>
<dbReference type="PANTHER" id="PTHR43514">
    <property type="entry name" value="ABC TRANSPORTER I FAMILY MEMBER 10"/>
    <property type="match status" value="1"/>
</dbReference>
<proteinExistence type="predicted"/>
<dbReference type="SUPFAM" id="SSF52540">
    <property type="entry name" value="P-loop containing nucleoside triphosphate hydrolases"/>
    <property type="match status" value="1"/>
</dbReference>
<name>A0A0S2FFE0_LYSAN</name>
<dbReference type="PATRIC" id="fig|84531.8.peg.4145"/>
<keyword evidence="2" id="KW-0067">ATP-binding</keyword>
<sequence>MSDAMPDRDHGAGGPSMDDIHVLDFSLRRGSFERSVRIRSRRRVIALVGESGAGKTSLLYAVAGLLRPQRGRIEIAGRCLFDSERGIDVPAHRRRIGYVFQDARLFPHLNVRRNLLYGLHGEARHAPRFAFEAVVELLGIAPLLERDIAGLSGGESQRVALGRALLSQPQILLLDEPLSMLDMNRRDELLPYLQRVRDEIALPMIYVSHYPEEVRRIADEVHTIGA</sequence>